<accession>A0A1Z1MTH7</accession>
<name>A0A1Z1MTH7_9FLOR</name>
<dbReference type="EMBL" id="MF101455">
    <property type="protein sequence ID" value="ARW69081.1"/>
    <property type="molecule type" value="Genomic_DNA"/>
</dbReference>
<protein>
    <submittedName>
        <fullName evidence="1">Uncharacterized protein</fullName>
    </submittedName>
</protein>
<keyword evidence="1" id="KW-0150">Chloroplast</keyword>
<reference evidence="1" key="1">
    <citation type="journal article" date="2017" name="J. Phycol.">
        <title>Analysis of chloroplast genomes and a supermatrix inform reclassification of the Rhodomelaceae (Rhodophyta).</title>
        <authorList>
            <person name="Diaz-Tapia P."/>
            <person name="Maggs C.A."/>
            <person name="West J.A."/>
            <person name="Verbruggen H."/>
        </authorList>
    </citation>
    <scope>NUCLEOTIDE SEQUENCE</scope>
    <source>
        <strain evidence="1">PD1725</strain>
    </source>
</reference>
<dbReference type="GeneID" id="33349246"/>
<keyword evidence="1" id="KW-0934">Plastid</keyword>
<dbReference type="RefSeq" id="YP_009399475.1">
    <property type="nucleotide sequence ID" value="NC_035297.1"/>
</dbReference>
<sequence length="86" mass="10265">MDNGYVIIRILNQEKIELYYFSQMNNSIHNYPVCFVVCLKSCNQIFILLSIFVNVQQFCTYHKLYLGQEIYKANLSLNLRQLYIQS</sequence>
<evidence type="ECO:0000313" key="1">
    <source>
        <dbReference type="EMBL" id="ARW69081.1"/>
    </source>
</evidence>
<dbReference type="AlphaFoldDB" id="A0A1Z1MTH7"/>
<gene>
    <name evidence="1" type="primary">ConsOrf2</name>
</gene>
<geneLocation type="chloroplast" evidence="1"/>
<organism evidence="1">
    <name type="scientific">Dictyomenia sonderi</name>
    <dbReference type="NCBI Taxonomy" id="2007178"/>
    <lineage>
        <taxon>Eukaryota</taxon>
        <taxon>Rhodophyta</taxon>
        <taxon>Florideophyceae</taxon>
        <taxon>Rhodymeniophycidae</taxon>
        <taxon>Ceramiales</taxon>
        <taxon>Rhodomelaceae</taxon>
        <taxon>Pterosiphonieae</taxon>
        <taxon>Dictyomenia</taxon>
    </lineage>
</organism>
<proteinExistence type="predicted"/>